<dbReference type="STRING" id="1344418.A0A1D2VAD7"/>
<dbReference type="InterPro" id="IPR054491">
    <property type="entry name" value="MGH1-like_GH"/>
</dbReference>
<dbReference type="Gene3D" id="1.50.10.10">
    <property type="match status" value="2"/>
</dbReference>
<gene>
    <name evidence="3" type="ORF">ASCRUDRAFT_9986</name>
</gene>
<keyword evidence="1" id="KW-0378">Hydrolase</keyword>
<dbReference type="InterPro" id="IPR008928">
    <property type="entry name" value="6-hairpin_glycosidase_sf"/>
</dbReference>
<proteinExistence type="inferred from homology"/>
<dbReference type="SUPFAM" id="SSF48208">
    <property type="entry name" value="Six-hairpin glycosidases"/>
    <property type="match status" value="1"/>
</dbReference>
<dbReference type="EMBL" id="KV454490">
    <property type="protein sequence ID" value="ODV58632.1"/>
    <property type="molecule type" value="Genomic_DNA"/>
</dbReference>
<dbReference type="Pfam" id="PF22422">
    <property type="entry name" value="MGH1-like_GH"/>
    <property type="match status" value="2"/>
</dbReference>
<comment type="function">
    <text evidence="1">Cleaves the distal alpha 1,2-linked glucose residue from the Glc(3)Man(9)GlcNAc(2) oligosaccharide precursor.</text>
</comment>
<dbReference type="FunCoup" id="A0A1D2VAD7">
    <property type="interactions" value="157"/>
</dbReference>
<dbReference type="EC" id="3.2.1.106" evidence="1"/>
<evidence type="ECO:0000259" key="2">
    <source>
        <dbReference type="Pfam" id="PF22422"/>
    </source>
</evidence>
<feature type="domain" description="Mannosylglycerate hydrolase MGH1-like glycoside hydrolase" evidence="2">
    <location>
        <begin position="456"/>
        <end position="561"/>
    </location>
</feature>
<reference evidence="4" key="1">
    <citation type="submission" date="2016-05" db="EMBL/GenBank/DDBJ databases">
        <title>Comparative genomics of biotechnologically important yeasts.</title>
        <authorList>
            <consortium name="DOE Joint Genome Institute"/>
            <person name="Riley R."/>
            <person name="Haridas S."/>
            <person name="Wolfe K.H."/>
            <person name="Lopes M.R."/>
            <person name="Hittinger C.T."/>
            <person name="Goker M."/>
            <person name="Salamov A."/>
            <person name="Wisecaver J."/>
            <person name="Long T.M."/>
            <person name="Aerts A.L."/>
            <person name="Barry K."/>
            <person name="Choi C."/>
            <person name="Clum A."/>
            <person name="Coughlan A.Y."/>
            <person name="Deshpande S."/>
            <person name="Douglass A.P."/>
            <person name="Hanson S.J."/>
            <person name="Klenk H.-P."/>
            <person name="Labutti K."/>
            <person name="Lapidus A."/>
            <person name="Lindquist E."/>
            <person name="Lipzen A."/>
            <person name="Meier-Kolthoff J.P."/>
            <person name="Ohm R.A."/>
            <person name="Otillar R.P."/>
            <person name="Pangilinan J."/>
            <person name="Peng Y."/>
            <person name="Rokas A."/>
            <person name="Rosa C.A."/>
            <person name="Scheuner C."/>
            <person name="Sibirny A.A."/>
            <person name="Slot J.C."/>
            <person name="Stielow J.B."/>
            <person name="Sun H."/>
            <person name="Kurtzman C.P."/>
            <person name="Blackwell M."/>
            <person name="Grigoriev I.V."/>
            <person name="Jeffries T.W."/>
        </authorList>
    </citation>
    <scope>NUCLEOTIDE SEQUENCE [LARGE SCALE GENOMIC DNA]</scope>
    <source>
        <strain evidence="4">DSM 1968</strain>
    </source>
</reference>
<dbReference type="RefSeq" id="XP_020044939.1">
    <property type="nucleotide sequence ID" value="XM_020195288.1"/>
</dbReference>
<comment type="pathway">
    <text evidence="1">Glycan metabolism; N-glycan degradation.</text>
</comment>
<dbReference type="GO" id="GO:0005789">
    <property type="term" value="C:endoplasmic reticulum membrane"/>
    <property type="evidence" value="ECO:0007669"/>
    <property type="project" value="UniProtKB-SubCell"/>
</dbReference>
<keyword evidence="1" id="KW-0256">Endoplasmic reticulum</keyword>
<keyword evidence="4" id="KW-1185">Reference proteome</keyword>
<dbReference type="GO" id="GO:0004573">
    <property type="term" value="F:Glc3Man9GlcNAc2 oligosaccharide glucosidase activity"/>
    <property type="evidence" value="ECO:0007669"/>
    <property type="project" value="UniProtKB-UniRule"/>
</dbReference>
<dbReference type="GO" id="GO:0009311">
    <property type="term" value="P:oligosaccharide metabolic process"/>
    <property type="evidence" value="ECO:0007669"/>
    <property type="project" value="UniProtKB-UniRule"/>
</dbReference>
<evidence type="ECO:0000313" key="3">
    <source>
        <dbReference type="EMBL" id="ODV58632.1"/>
    </source>
</evidence>
<dbReference type="GeneID" id="30968924"/>
<comment type="similarity">
    <text evidence="1">Belongs to the glycosyl hydrolase 63 family.</text>
</comment>
<dbReference type="InParanoid" id="A0A1D2VAD7"/>
<dbReference type="InterPro" id="IPR012341">
    <property type="entry name" value="6hp_glycosidase-like_sf"/>
</dbReference>
<sequence length="1064" mass="123435">MTYGPNILHTAEGKRLEEDTQNIKKWKRWGPYLGERQWATVREDYSHDGDAWNDFPFDHSKSRAYRWGEDGLAGVSDNHQLLNFSIALWNENDDFLKEKLFGVTGPQGNHGEDVKEIYHYLDNTPTHSYMKYLYKYPQSKFPYEKLVEENQKRSRLEKEYELPDTKIFDESNFFDVIFEVAKDENDPDEVYFRITAYNRSAAPAPLHILPHAVFRNTWSWGIPEEKNHPKPSFSREFDNSDSSIKIDHWKFGKKRLVFSPSPGCNDHSDDVEPKLLFTENETNTKKLYNQPNKSKYVKDAFHEYVVDEISEAINPQNVGTKACAWFSFDADGGVPPGDYVTIRYKLSTINDGDTEKSCIIDEEAFDQVFVERQDEADNYYWSITPLPITEELRTIQRQAFAGLLWTKQYYGFVHQYWAHGDPATPKPPPNRANGRNKHWNHLYIDQVLSLPDKWEYPFFAAWDTAFHCIPLAMIDPAFAKNQLDLLTREWYMHPNGQIPAYEWNFSDVNPPVHAWSAFRIYKIERKMYGREDRDFLERVFQKLLLNFTWWVNRKDSDGNNVFEGGFLGLDNIGIFNRSEPLPTGGVLEQADSTGWMAFFCLQMLNIALELSKERSVYEDIASKFFEHFLLIADAMTFRDASPDETEATKKSLWNEEDQFFYDSISYDHVYKQQLPVRSLVGLIPLYACLTLEPELLEKFPSFKKRLDWSIENKSWIFERNIACTKAKGVGERLLLSLVNKERLVAILEKMLDEDEFLSDYGIRSLSKYHEKHPFEMNVHGQHYNVSYLPGESDSGLFGGNSNWRGPIWFPTNFLLVESLQRFYLYYGQSLKVECPKRSGIMLNLAQVAEEIQHRLIKLFTQNEGGYRACNGDSKILNCNEFFSDNVPFYEYFDGDTGRGLGASHQCGWTALVAKWIQDVGVSLKLPSTPYTPKTSATSDYFNIDDNEIIKYYPSGGKFSAKLARRRSGKSLVNLTSQVLELTEEECKIYQREIPMTPGAKSIVSEDDNYSELGLSRQSTRVSSAMTEEHEKAIIEQIRTAIQNYKFKKNEKEDDVSSDELEAHS</sequence>
<dbReference type="AlphaFoldDB" id="A0A1D2VAD7"/>
<dbReference type="PANTHER" id="PTHR10412">
    <property type="entry name" value="MANNOSYL-OLIGOSACCHARIDE GLUCOSIDASE"/>
    <property type="match status" value="1"/>
</dbReference>
<organism evidence="3 4">
    <name type="scientific">Ascoidea rubescens DSM 1968</name>
    <dbReference type="NCBI Taxonomy" id="1344418"/>
    <lineage>
        <taxon>Eukaryota</taxon>
        <taxon>Fungi</taxon>
        <taxon>Dikarya</taxon>
        <taxon>Ascomycota</taxon>
        <taxon>Saccharomycotina</taxon>
        <taxon>Saccharomycetes</taxon>
        <taxon>Ascoideaceae</taxon>
        <taxon>Ascoidea</taxon>
    </lineage>
</organism>
<keyword evidence="1 3" id="KW-0326">Glycosidase</keyword>
<dbReference type="Proteomes" id="UP000095038">
    <property type="component" value="Unassembled WGS sequence"/>
</dbReference>
<dbReference type="PANTHER" id="PTHR10412:SF10">
    <property type="entry name" value="GLYCOSYL HYDROLASE FAMILY 63 C-TERMINAL DOMAIN-CONTAINING PROTEIN"/>
    <property type="match status" value="1"/>
</dbReference>
<dbReference type="InterPro" id="IPR004888">
    <property type="entry name" value="Glycoside_hydrolase_63"/>
</dbReference>
<keyword evidence="1" id="KW-0325">Glycoprotein</keyword>
<protein>
    <recommendedName>
        <fullName evidence="1">Mannosyl-oligosaccharide glucosidase</fullName>
        <ecNumber evidence="1">3.2.1.106</ecNumber>
    </recommendedName>
    <alternativeName>
        <fullName evidence="1">Glucosidase I</fullName>
    </alternativeName>
</protein>
<dbReference type="GO" id="GO:0006487">
    <property type="term" value="P:protein N-linked glycosylation"/>
    <property type="evidence" value="ECO:0007669"/>
    <property type="project" value="UniProtKB-UniRule"/>
</dbReference>
<dbReference type="OrthoDB" id="14419at2759"/>
<evidence type="ECO:0000256" key="1">
    <source>
        <dbReference type="RuleBase" id="RU369107"/>
    </source>
</evidence>
<feature type="domain" description="Mannosylglycerate hydrolase MGH1-like glycoside hydrolase" evidence="2">
    <location>
        <begin position="734"/>
        <end position="909"/>
    </location>
</feature>
<comment type="subcellular location">
    <subcellularLocation>
        <location evidence="1">Endoplasmic reticulum membrane</location>
        <topology evidence="1">Single-pass type II membrane protein</topology>
    </subcellularLocation>
</comment>
<accession>A0A1D2VAD7</accession>
<evidence type="ECO:0000313" key="4">
    <source>
        <dbReference type="Proteomes" id="UP000095038"/>
    </source>
</evidence>
<comment type="catalytic activity">
    <reaction evidence="1">
        <text>N(4)-(alpha-D-Glc-(1-&gt;2)-alpha-D-Glc-(1-&gt;3)-alpha-D-Glc-(1-&gt;3)-alpha-D-Man-(1-&gt;2)-alpha-D-Man-(1-&gt;2)-alpha-D-Man-(1-&gt;3)-[alpha-D-Man-(1-&gt;2)-alpha-D-Man-(1-&gt;3)-[alpha-D-Man-(1-&gt;2)-alpha-D-Man-(1-&gt;6)]-alpha-D-Man-(1-&gt;6)]-beta-D-Man-(1-&gt;4)-beta-D-GlcNAc-(1-&gt;4)-beta-D-GlcNAc)-L-asparaginyl-[protein] + H2O = N(4)-(alpha-D-Glc-(1-&gt;3)-alpha-D-Glc-(1-&gt;3)-alpha-D-Man-(1-&gt;2)-alpha-D-Man-(1-&gt;2)-alpha-D-Man-(1-&gt;3)-[alpha-D-Man-(1-&gt;2)-alpha-D-Man-(1-&gt;3)-[alpha-D-Man-(1-&gt;2)-alpha-D-Man-(1-&gt;6)]-alpha-D-Man-(1-&gt;6)]-beta-D-Man-(1-&gt;4)-beta-D-GlcNAc-(1-&gt;4)-beta-D-GlcNAc)-L-asparaginyl-[protein] + beta-D-glucose</text>
        <dbReference type="Rhea" id="RHEA:55988"/>
        <dbReference type="Rhea" id="RHEA-COMP:12806"/>
        <dbReference type="Rhea" id="RHEA-COMP:14355"/>
        <dbReference type="ChEBI" id="CHEBI:15377"/>
        <dbReference type="ChEBI" id="CHEBI:15903"/>
        <dbReference type="ChEBI" id="CHEBI:59082"/>
        <dbReference type="ChEBI" id="CHEBI:132537"/>
        <dbReference type="EC" id="3.2.1.106"/>
    </reaction>
</comment>
<name>A0A1D2VAD7_9ASCO</name>